<evidence type="ECO:0000256" key="2">
    <source>
        <dbReference type="ARBA" id="ARBA00022777"/>
    </source>
</evidence>
<dbReference type="EMBL" id="FMKA01000001">
    <property type="protein sequence ID" value="SCP94897.1"/>
    <property type="molecule type" value="Genomic_DNA"/>
</dbReference>
<feature type="binding site" evidence="6">
    <location>
        <position position="153"/>
    </location>
    <ligand>
        <name>NAD(+)</name>
        <dbReference type="ChEBI" id="CHEBI:57540"/>
    </ligand>
</feature>
<dbReference type="GO" id="GO:0019674">
    <property type="term" value="P:NAD+ metabolic process"/>
    <property type="evidence" value="ECO:0007669"/>
    <property type="project" value="InterPro"/>
</dbReference>
<dbReference type="GO" id="GO:0046872">
    <property type="term" value="F:metal ion binding"/>
    <property type="evidence" value="ECO:0007669"/>
    <property type="project" value="UniProtKB-UniRule"/>
</dbReference>
<dbReference type="OrthoDB" id="9774737at2"/>
<keyword evidence="3 6" id="KW-0521">NADP</keyword>
<dbReference type="InterPro" id="IPR002504">
    <property type="entry name" value="NADK"/>
</dbReference>
<evidence type="ECO:0000256" key="5">
    <source>
        <dbReference type="ARBA" id="ARBA00047925"/>
    </source>
</evidence>
<comment type="function">
    <text evidence="6">Involved in the regulation of the intracellular balance of NAD and NADP, and is a key enzyme in the biosynthesis of NADP. Catalyzes specifically the phosphorylation on 2'-hydroxyl of the adenosine moiety of NAD to yield NADP.</text>
</comment>
<accession>A0A1D3TNK2</accession>
<keyword evidence="6" id="KW-0067">ATP-binding</keyword>
<comment type="caution">
    <text evidence="6">Lacks conserved residue(s) required for the propagation of feature annotation.</text>
</comment>
<gene>
    <name evidence="6" type="primary">nadK</name>
    <name evidence="7" type="ORF">SAMN05421730_1001139</name>
</gene>
<evidence type="ECO:0000256" key="4">
    <source>
        <dbReference type="ARBA" id="ARBA00023027"/>
    </source>
</evidence>
<reference evidence="7 8" key="1">
    <citation type="submission" date="2016-09" db="EMBL/GenBank/DDBJ databases">
        <authorList>
            <person name="Capua I."/>
            <person name="De Benedictis P."/>
            <person name="Joannis T."/>
            <person name="Lombin L.H."/>
            <person name="Cattoli G."/>
        </authorList>
    </citation>
    <scope>NUCLEOTIDE SEQUENCE [LARGE SCALE GENOMIC DNA]</scope>
    <source>
        <strain evidence="7 8">GluBS11</strain>
    </source>
</reference>
<feature type="active site" description="Proton acceptor" evidence="6">
    <location>
        <position position="68"/>
    </location>
</feature>
<dbReference type="Pfam" id="PF20143">
    <property type="entry name" value="NAD_kinase_C"/>
    <property type="match status" value="1"/>
</dbReference>
<sequence length="287" mass="31781">MNKFYIITNSQKDQNLETTKKIRDYLVAQGKECTIQDDIGAGEVLDYKYTNADLIPDDIECVLVLGGDGTMILAARDIVDKDIPLLGVNLGTLGYLAEIDKQAIIPALDSLIKDEYQVEERMMLEGIAYHHQKVIMENIALNDIVIGRYGSLHVINFNLYVNEQYLNSYIADGIIISTATGSTGYNMSAGGPIVAPNASTIIITPICPHTLNTRSIVLSADDKVIIEIGKKRKTYTDEAVAVFDGSQSIRLTSGDRIEIFRSSKKTRILKISKISFLENLRKKMGNN</sequence>
<comment type="subcellular location">
    <subcellularLocation>
        <location evidence="6">Cytoplasm</location>
    </subcellularLocation>
</comment>
<dbReference type="Gene3D" id="2.60.200.30">
    <property type="entry name" value="Probable inorganic polyphosphate/atp-NAD kinase, domain 2"/>
    <property type="match status" value="1"/>
</dbReference>
<dbReference type="SUPFAM" id="SSF111331">
    <property type="entry name" value="NAD kinase/diacylglycerol kinase-like"/>
    <property type="match status" value="1"/>
</dbReference>
<comment type="catalytic activity">
    <reaction evidence="5 6">
        <text>NAD(+) + ATP = ADP + NADP(+) + H(+)</text>
        <dbReference type="Rhea" id="RHEA:18629"/>
        <dbReference type="ChEBI" id="CHEBI:15378"/>
        <dbReference type="ChEBI" id="CHEBI:30616"/>
        <dbReference type="ChEBI" id="CHEBI:57540"/>
        <dbReference type="ChEBI" id="CHEBI:58349"/>
        <dbReference type="ChEBI" id="CHEBI:456216"/>
        <dbReference type="EC" id="2.7.1.23"/>
    </reaction>
</comment>
<dbReference type="STRING" id="1619234.SAMN05421730_1001139"/>
<organism evidence="7 8">
    <name type="scientific">Anaerobium acetethylicum</name>
    <dbReference type="NCBI Taxonomy" id="1619234"/>
    <lineage>
        <taxon>Bacteria</taxon>
        <taxon>Bacillati</taxon>
        <taxon>Bacillota</taxon>
        <taxon>Clostridia</taxon>
        <taxon>Lachnospirales</taxon>
        <taxon>Lachnospiraceae</taxon>
        <taxon>Anaerobium</taxon>
    </lineage>
</organism>
<dbReference type="GO" id="GO:0005524">
    <property type="term" value="F:ATP binding"/>
    <property type="evidence" value="ECO:0007669"/>
    <property type="project" value="UniProtKB-KW"/>
</dbReference>
<dbReference type="HAMAP" id="MF_00361">
    <property type="entry name" value="NAD_kinase"/>
    <property type="match status" value="1"/>
</dbReference>
<dbReference type="GO" id="GO:0005737">
    <property type="term" value="C:cytoplasm"/>
    <property type="evidence" value="ECO:0007669"/>
    <property type="project" value="UniProtKB-SubCell"/>
</dbReference>
<proteinExistence type="inferred from homology"/>
<dbReference type="RefSeq" id="WP_091229852.1">
    <property type="nucleotide sequence ID" value="NZ_FMKA01000001.1"/>
</dbReference>
<evidence type="ECO:0000313" key="7">
    <source>
        <dbReference type="EMBL" id="SCP94897.1"/>
    </source>
</evidence>
<dbReference type="Gene3D" id="3.40.50.10330">
    <property type="entry name" value="Probable inorganic polyphosphate/atp-NAD kinase, domain 1"/>
    <property type="match status" value="1"/>
</dbReference>
<evidence type="ECO:0000256" key="1">
    <source>
        <dbReference type="ARBA" id="ARBA00022679"/>
    </source>
</evidence>
<dbReference type="PANTHER" id="PTHR20275:SF0">
    <property type="entry name" value="NAD KINASE"/>
    <property type="match status" value="1"/>
</dbReference>
<dbReference type="PANTHER" id="PTHR20275">
    <property type="entry name" value="NAD KINASE"/>
    <property type="match status" value="1"/>
</dbReference>
<keyword evidence="4 6" id="KW-0520">NAD</keyword>
<dbReference type="Pfam" id="PF01513">
    <property type="entry name" value="NAD_kinase"/>
    <property type="match status" value="1"/>
</dbReference>
<comment type="cofactor">
    <cofactor evidence="6">
        <name>a divalent metal cation</name>
        <dbReference type="ChEBI" id="CHEBI:60240"/>
    </cofactor>
</comment>
<evidence type="ECO:0000313" key="8">
    <source>
        <dbReference type="Proteomes" id="UP000199315"/>
    </source>
</evidence>
<keyword evidence="8" id="KW-1185">Reference proteome</keyword>
<name>A0A1D3TNK2_9FIRM</name>
<feature type="binding site" evidence="6">
    <location>
        <begin position="68"/>
        <end position="69"/>
    </location>
    <ligand>
        <name>NAD(+)</name>
        <dbReference type="ChEBI" id="CHEBI:57540"/>
    </ligand>
</feature>
<keyword evidence="2 6" id="KW-0418">Kinase</keyword>
<feature type="binding site" evidence="6">
    <location>
        <position position="172"/>
    </location>
    <ligand>
        <name>NAD(+)</name>
        <dbReference type="ChEBI" id="CHEBI:57540"/>
    </ligand>
</feature>
<dbReference type="Proteomes" id="UP000199315">
    <property type="component" value="Unassembled WGS sequence"/>
</dbReference>
<dbReference type="InterPro" id="IPR017438">
    <property type="entry name" value="ATP-NAD_kinase_N"/>
</dbReference>
<comment type="similarity">
    <text evidence="6">Belongs to the NAD kinase family.</text>
</comment>
<dbReference type="EC" id="2.7.1.23" evidence="6"/>
<dbReference type="AlphaFoldDB" id="A0A1D3TNK2"/>
<feature type="binding site" evidence="6">
    <location>
        <begin position="183"/>
        <end position="188"/>
    </location>
    <ligand>
        <name>NAD(+)</name>
        <dbReference type="ChEBI" id="CHEBI:57540"/>
    </ligand>
</feature>
<evidence type="ECO:0000256" key="6">
    <source>
        <dbReference type="HAMAP-Rule" id="MF_00361"/>
    </source>
</evidence>
<dbReference type="GO" id="GO:0051287">
    <property type="term" value="F:NAD binding"/>
    <property type="evidence" value="ECO:0007669"/>
    <property type="project" value="UniProtKB-ARBA"/>
</dbReference>
<dbReference type="GO" id="GO:0003951">
    <property type="term" value="F:NAD+ kinase activity"/>
    <property type="evidence" value="ECO:0007669"/>
    <property type="project" value="UniProtKB-UniRule"/>
</dbReference>
<keyword evidence="6" id="KW-0963">Cytoplasm</keyword>
<keyword evidence="1 6" id="KW-0808">Transferase</keyword>
<evidence type="ECO:0000256" key="3">
    <source>
        <dbReference type="ARBA" id="ARBA00022857"/>
    </source>
</evidence>
<dbReference type="InterPro" id="IPR016064">
    <property type="entry name" value="NAD/diacylglycerol_kinase_sf"/>
</dbReference>
<keyword evidence="6" id="KW-0547">Nucleotide-binding</keyword>
<dbReference type="GO" id="GO:0006741">
    <property type="term" value="P:NADP+ biosynthetic process"/>
    <property type="evidence" value="ECO:0007669"/>
    <property type="project" value="UniProtKB-UniRule"/>
</dbReference>
<feature type="binding site" evidence="6">
    <location>
        <begin position="142"/>
        <end position="143"/>
    </location>
    <ligand>
        <name>NAD(+)</name>
        <dbReference type="ChEBI" id="CHEBI:57540"/>
    </ligand>
</feature>
<protein>
    <recommendedName>
        <fullName evidence="6">NAD kinase</fullName>
        <ecNumber evidence="6">2.7.1.23</ecNumber>
    </recommendedName>
    <alternativeName>
        <fullName evidence="6">ATP-dependent NAD kinase</fullName>
    </alternativeName>
</protein>
<dbReference type="InterPro" id="IPR017437">
    <property type="entry name" value="ATP-NAD_kinase_PpnK-typ_C"/>
</dbReference>